<dbReference type="CDD" id="cd06824">
    <property type="entry name" value="PLPDE_III_Yggs_like"/>
    <property type="match status" value="1"/>
</dbReference>
<dbReference type="AlphaFoldDB" id="A0A127F5S0"/>
<reference evidence="6 7" key="1">
    <citation type="submission" date="2015-06" db="EMBL/GenBank/DDBJ databases">
        <title>A Comprehensive Approach to Explore the Metabolic and Phylogenetic Diversity of Bacterial Steroid Degradation in the Environment: Testosterone as an Example.</title>
        <authorList>
            <person name="Yang F.-C."/>
            <person name="Chen Y.-L."/>
            <person name="Yu C.-P."/>
            <person name="Tang S.-L."/>
            <person name="Wang P.-H."/>
            <person name="Ismail W."/>
            <person name="Wang C.-H."/>
            <person name="Yang C.-Y."/>
            <person name="Chiang Y.-R."/>
        </authorList>
    </citation>
    <scope>NUCLEOTIDE SEQUENCE [LARGE SCALE GENOMIC DNA]</scope>
    <source>
        <strain evidence="6 7">DSM 18526</strain>
    </source>
</reference>
<dbReference type="Pfam" id="PF01168">
    <property type="entry name" value="Ala_racemase_N"/>
    <property type="match status" value="1"/>
</dbReference>
<dbReference type="HAMAP" id="MF_02087">
    <property type="entry name" value="PLP_homeostasis"/>
    <property type="match status" value="1"/>
</dbReference>
<evidence type="ECO:0000313" key="7">
    <source>
        <dbReference type="Proteomes" id="UP000070250"/>
    </source>
</evidence>
<gene>
    <name evidence="6" type="ORF">ACG33_01400</name>
</gene>
<dbReference type="NCBIfam" id="TIGR00044">
    <property type="entry name" value="YggS family pyridoxal phosphate-dependent enzyme"/>
    <property type="match status" value="1"/>
</dbReference>
<dbReference type="SUPFAM" id="SSF51419">
    <property type="entry name" value="PLP-binding barrel"/>
    <property type="match status" value="1"/>
</dbReference>
<protein>
    <recommendedName>
        <fullName evidence="2">Pyridoxal phosphate homeostasis protein</fullName>
        <shortName evidence="2">PLP homeostasis protein</shortName>
    </recommendedName>
</protein>
<dbReference type="PATRIC" id="fig|465721.4.peg.307"/>
<dbReference type="PIRSF" id="PIRSF004848">
    <property type="entry name" value="YBL036c_PLPDEIII"/>
    <property type="match status" value="1"/>
</dbReference>
<comment type="function">
    <text evidence="2">Pyridoxal 5'-phosphate (PLP)-binding protein, which is involved in PLP homeostasis.</text>
</comment>
<dbReference type="RefSeq" id="WP_066918065.1">
    <property type="nucleotide sequence ID" value="NZ_CP011971.1"/>
</dbReference>
<name>A0A127F5S0_STEDE</name>
<dbReference type="InterPro" id="IPR001608">
    <property type="entry name" value="Ala_racemase_N"/>
</dbReference>
<evidence type="ECO:0000256" key="3">
    <source>
        <dbReference type="PIRSR" id="PIRSR004848-1"/>
    </source>
</evidence>
<accession>A0A127F5S0</accession>
<evidence type="ECO:0000256" key="2">
    <source>
        <dbReference type="HAMAP-Rule" id="MF_02087"/>
    </source>
</evidence>
<dbReference type="EMBL" id="CP011971">
    <property type="protein sequence ID" value="AMN45782.1"/>
    <property type="molecule type" value="Genomic_DNA"/>
</dbReference>
<feature type="modified residue" description="N6-(pyridoxal phosphate)lysine" evidence="2 3">
    <location>
        <position position="52"/>
    </location>
</feature>
<dbReference type="PANTHER" id="PTHR10146:SF14">
    <property type="entry name" value="PYRIDOXAL PHOSPHATE HOMEOSTASIS PROTEIN"/>
    <property type="match status" value="1"/>
</dbReference>
<comment type="cofactor">
    <cofactor evidence="3">
        <name>pyridoxal 5'-phosphate</name>
        <dbReference type="ChEBI" id="CHEBI:597326"/>
    </cofactor>
</comment>
<evidence type="ECO:0000313" key="6">
    <source>
        <dbReference type="EMBL" id="AMN45782.1"/>
    </source>
</evidence>
<dbReference type="GO" id="GO:0030170">
    <property type="term" value="F:pyridoxal phosphate binding"/>
    <property type="evidence" value="ECO:0007669"/>
    <property type="project" value="UniProtKB-UniRule"/>
</dbReference>
<evidence type="ECO:0000256" key="4">
    <source>
        <dbReference type="RuleBase" id="RU004514"/>
    </source>
</evidence>
<dbReference type="FunFam" id="3.20.20.10:FF:000018">
    <property type="entry name" value="Pyridoxal phosphate homeostasis protein"/>
    <property type="match status" value="1"/>
</dbReference>
<keyword evidence="7" id="KW-1185">Reference proteome</keyword>
<dbReference type="PANTHER" id="PTHR10146">
    <property type="entry name" value="PROLINE SYNTHETASE CO-TRANSCRIBED BACTERIAL HOMOLOG PROTEIN"/>
    <property type="match status" value="1"/>
</dbReference>
<dbReference type="Proteomes" id="UP000070250">
    <property type="component" value="Chromosome"/>
</dbReference>
<dbReference type="InterPro" id="IPR029066">
    <property type="entry name" value="PLP-binding_barrel"/>
</dbReference>
<evidence type="ECO:0000259" key="5">
    <source>
        <dbReference type="Pfam" id="PF01168"/>
    </source>
</evidence>
<sequence>MLTGPQKSADLPAASLQCELGRRLEDIRRRIEAAALRSGRDPAGIGLIAVSKTQPAQTIRALAEHGQRDFGENYLQEALPKLAALQDLPLTWHYIGRLQSNKTREVAQWFQWVHTLDRERIARRLNEQRPPWAPPLQVCIQVRLGDESGKGGVTPEALAPLAHSIGELPRLRLRGLMCIPPPHETFEAQQAMFTILAEHRRRLIQQGFELDTLSMGMSADLEAAVAAGATWVRIGSALFGKRKRR</sequence>
<dbReference type="Gene3D" id="3.20.20.10">
    <property type="entry name" value="Alanine racemase"/>
    <property type="match status" value="1"/>
</dbReference>
<evidence type="ECO:0000256" key="1">
    <source>
        <dbReference type="ARBA" id="ARBA00022898"/>
    </source>
</evidence>
<keyword evidence="1 2" id="KW-0663">Pyridoxal phosphate</keyword>
<comment type="similarity">
    <text evidence="2 4">Belongs to the pyridoxal phosphate-binding protein YggS/PROSC family.</text>
</comment>
<dbReference type="KEGG" id="sdf:ACG33_01400"/>
<proteinExistence type="inferred from homology"/>
<dbReference type="InterPro" id="IPR011078">
    <property type="entry name" value="PyrdxlP_homeostasis"/>
</dbReference>
<feature type="domain" description="Alanine racemase N-terminal" evidence="5">
    <location>
        <begin position="47"/>
        <end position="241"/>
    </location>
</feature>
<organism evidence="6 7">
    <name type="scientific">Steroidobacter denitrificans</name>
    <dbReference type="NCBI Taxonomy" id="465721"/>
    <lineage>
        <taxon>Bacteria</taxon>
        <taxon>Pseudomonadati</taxon>
        <taxon>Pseudomonadota</taxon>
        <taxon>Gammaproteobacteria</taxon>
        <taxon>Steroidobacterales</taxon>
        <taxon>Steroidobacteraceae</taxon>
        <taxon>Steroidobacter</taxon>
    </lineage>
</organism>
<dbReference type="STRING" id="465721.ACG33_01400"/>
<dbReference type="OrthoDB" id="9804072at2"/>